<dbReference type="EMBL" id="CAJNOL010015287">
    <property type="protein sequence ID" value="CAF1671062.1"/>
    <property type="molecule type" value="Genomic_DNA"/>
</dbReference>
<dbReference type="EMBL" id="CAJNOH010013395">
    <property type="protein sequence ID" value="CAF1545368.1"/>
    <property type="molecule type" value="Genomic_DNA"/>
</dbReference>
<sequence length="59" mass="7282">FRKFYAKTMEAIYILHEKDMDARFYVYLRLHLMIRPIKCLLKYTSTAYIDYQLLIDLLD</sequence>
<evidence type="ECO:0000313" key="4">
    <source>
        <dbReference type="Proteomes" id="UP000663870"/>
    </source>
</evidence>
<keyword evidence="4" id="KW-1185">Reference proteome</keyword>
<feature type="non-terminal residue" evidence="1">
    <location>
        <position position="1"/>
    </location>
</feature>
<dbReference type="Proteomes" id="UP000663854">
    <property type="component" value="Unassembled WGS sequence"/>
</dbReference>
<gene>
    <name evidence="2" type="ORF">JXQ802_LOCUS57607</name>
    <name evidence="1" type="ORF">PYM288_LOCUS41005</name>
</gene>
<reference evidence="1" key="1">
    <citation type="submission" date="2021-02" db="EMBL/GenBank/DDBJ databases">
        <authorList>
            <person name="Nowell W R."/>
        </authorList>
    </citation>
    <scope>NUCLEOTIDE SEQUENCE</scope>
</reference>
<name>A0A815WIW8_9BILA</name>
<proteinExistence type="predicted"/>
<evidence type="ECO:0000313" key="1">
    <source>
        <dbReference type="EMBL" id="CAF1545368.1"/>
    </source>
</evidence>
<evidence type="ECO:0000313" key="2">
    <source>
        <dbReference type="EMBL" id="CAF1671062.1"/>
    </source>
</evidence>
<evidence type="ECO:0000313" key="3">
    <source>
        <dbReference type="Proteomes" id="UP000663854"/>
    </source>
</evidence>
<organism evidence="1 3">
    <name type="scientific">Rotaria sordida</name>
    <dbReference type="NCBI Taxonomy" id="392033"/>
    <lineage>
        <taxon>Eukaryota</taxon>
        <taxon>Metazoa</taxon>
        <taxon>Spiralia</taxon>
        <taxon>Gnathifera</taxon>
        <taxon>Rotifera</taxon>
        <taxon>Eurotatoria</taxon>
        <taxon>Bdelloidea</taxon>
        <taxon>Philodinida</taxon>
        <taxon>Philodinidae</taxon>
        <taxon>Rotaria</taxon>
    </lineage>
</organism>
<dbReference type="Proteomes" id="UP000663870">
    <property type="component" value="Unassembled WGS sequence"/>
</dbReference>
<accession>A0A815WIW8</accession>
<comment type="caution">
    <text evidence="1">The sequence shown here is derived from an EMBL/GenBank/DDBJ whole genome shotgun (WGS) entry which is preliminary data.</text>
</comment>
<protein>
    <submittedName>
        <fullName evidence="1">Uncharacterized protein</fullName>
    </submittedName>
</protein>
<dbReference type="AlphaFoldDB" id="A0A815WIW8"/>